<comment type="caution">
    <text evidence="1">The sequence shown here is derived from an EMBL/GenBank/DDBJ whole genome shotgun (WGS) entry which is preliminary data.</text>
</comment>
<proteinExistence type="predicted"/>
<gene>
    <name evidence="1" type="ORF">FEM03_19270</name>
</gene>
<dbReference type="EMBL" id="VAUV01000015">
    <property type="protein sequence ID" value="TLD69239.1"/>
    <property type="molecule type" value="Genomic_DNA"/>
</dbReference>
<accession>A0A5R8KCD3</accession>
<evidence type="ECO:0000313" key="1">
    <source>
        <dbReference type="EMBL" id="TLD69239.1"/>
    </source>
</evidence>
<sequence length="83" mass="9184">MRNAEWIVGSGQWAVGSGQWAVGSGQWSGDGGEGRLDGWCFGESGVDDARWPWRLCHRSPNWAEDERWVFAAGASAEARRRFG</sequence>
<keyword evidence="2" id="KW-1185">Reference proteome</keyword>
<reference evidence="1 2" key="1">
    <citation type="submission" date="2019-05" db="EMBL/GenBank/DDBJ databases">
        <title>Verrucobacter flavum gen. nov., sp. nov. a new member of the family Verrucomicrobiaceae.</title>
        <authorList>
            <person name="Szuroczki S."/>
            <person name="Abbaszade G."/>
            <person name="Szabo A."/>
            <person name="Felfoldi T."/>
            <person name="Schumann P."/>
            <person name="Boka K."/>
            <person name="Keki Z."/>
            <person name="Toumi M."/>
            <person name="Toth E."/>
        </authorList>
    </citation>
    <scope>NUCLEOTIDE SEQUENCE [LARGE SCALE GENOMIC DNA]</scope>
    <source>
        <strain evidence="1 2">MG-N-17</strain>
    </source>
</reference>
<name>A0A5R8KCD3_9BACT</name>
<evidence type="ECO:0000313" key="2">
    <source>
        <dbReference type="Proteomes" id="UP000306196"/>
    </source>
</evidence>
<dbReference type="Proteomes" id="UP000306196">
    <property type="component" value="Unassembled WGS sequence"/>
</dbReference>
<protein>
    <submittedName>
        <fullName evidence="1">Uncharacterized protein</fullName>
    </submittedName>
</protein>
<dbReference type="AlphaFoldDB" id="A0A5R8KCD3"/>
<organism evidence="1 2">
    <name type="scientific">Phragmitibacter flavus</name>
    <dbReference type="NCBI Taxonomy" id="2576071"/>
    <lineage>
        <taxon>Bacteria</taxon>
        <taxon>Pseudomonadati</taxon>
        <taxon>Verrucomicrobiota</taxon>
        <taxon>Verrucomicrobiia</taxon>
        <taxon>Verrucomicrobiales</taxon>
        <taxon>Verrucomicrobiaceae</taxon>
        <taxon>Phragmitibacter</taxon>
    </lineage>
</organism>